<reference evidence="4 5" key="2">
    <citation type="submission" date="2023-11" db="UniProtKB">
        <authorList>
            <consortium name="WormBaseParasite"/>
        </authorList>
    </citation>
    <scope>IDENTIFICATION</scope>
</reference>
<dbReference type="GO" id="GO:0007165">
    <property type="term" value="P:signal transduction"/>
    <property type="evidence" value="ECO:0007669"/>
    <property type="project" value="InterPro"/>
</dbReference>
<organism evidence="3 6">
    <name type="scientific">Trichobilharzia regenti</name>
    <name type="common">Nasal bird schistosome</name>
    <dbReference type="NCBI Taxonomy" id="157069"/>
    <lineage>
        <taxon>Eukaryota</taxon>
        <taxon>Metazoa</taxon>
        <taxon>Spiralia</taxon>
        <taxon>Lophotrochozoa</taxon>
        <taxon>Platyhelminthes</taxon>
        <taxon>Trematoda</taxon>
        <taxon>Digenea</taxon>
        <taxon>Strigeidida</taxon>
        <taxon>Schistosomatoidea</taxon>
        <taxon>Schistosomatidae</taxon>
        <taxon>Trichobilharzia</taxon>
    </lineage>
</organism>
<sequence>MNTSVDDELFEKTSEIINQLISHSKSKKYDTDEFDQLLSSFLHSCNPDEASVDVNKHRINIAVNKLSKPSILRNLVIVYRDLGRKAIPLGFSPLLKSASLPDPPPVLEWIPKFITFQQTLTSYIGVSISFAQLMIKSDVYLTEARRMLNRTSTMDLYEKITWLTESIISGLNTAVLYEDEIINRRIIDYCLRNIIIRYTCSMNSQLQRTIIIFLSFTHTEIAQLQITKKRIIQSLIKYFASLINSENKIDELISVKQMNKVLRILALNTENKTAFMRRGVLGHLKSLLKTLPNDYEDEILLTIRIITSEITLENSVKEIKLLATKFSEKIINFEKQLRISSDVCDDDDDDDNVNDDGDINGSDVPSPMSADHGRNDKVDETFHKVKDDNQSSSQSNGHVMISYSHADGKIALQIAKSLQERNIKVWIDKFDMIKEIDVLDGMATAVEDASIVCILFSKAYQNGGNTEVEAKHALSRGKKRIFLRVERKFVPTHWLGAMLGTSRYIDFSGKYPYEDKIEELYQTIENLNSK</sequence>
<dbReference type="Gene3D" id="3.40.50.10140">
    <property type="entry name" value="Toll/interleukin-1 receptor homology (TIR) domain"/>
    <property type="match status" value="1"/>
</dbReference>
<dbReference type="InterPro" id="IPR000157">
    <property type="entry name" value="TIR_dom"/>
</dbReference>
<accession>A0AA85K1B3</accession>
<keyword evidence="3" id="KW-1185">Reference proteome</keyword>
<evidence type="ECO:0000313" key="6">
    <source>
        <dbReference type="WBParaSite" id="TREG1_66810.4"/>
    </source>
</evidence>
<name>A0AA85K1B3_TRIRE</name>
<dbReference type="WBParaSite" id="TREG1_66810.4">
    <property type="protein sequence ID" value="TREG1_66810.4"/>
    <property type="gene ID" value="TREG1_66810"/>
</dbReference>
<dbReference type="InterPro" id="IPR035897">
    <property type="entry name" value="Toll_tir_struct_dom_sf"/>
</dbReference>
<evidence type="ECO:0000259" key="2">
    <source>
        <dbReference type="Pfam" id="PF13676"/>
    </source>
</evidence>
<dbReference type="Pfam" id="PF13676">
    <property type="entry name" value="TIR_2"/>
    <property type="match status" value="1"/>
</dbReference>
<evidence type="ECO:0000313" key="3">
    <source>
        <dbReference type="Proteomes" id="UP000050795"/>
    </source>
</evidence>
<evidence type="ECO:0000313" key="5">
    <source>
        <dbReference type="WBParaSite" id="TREG1_66810.2"/>
    </source>
</evidence>
<dbReference type="WBParaSite" id="TREG1_66810.1">
    <property type="protein sequence ID" value="TREG1_66810.1"/>
    <property type="gene ID" value="TREG1_66810"/>
</dbReference>
<feature type="domain" description="TIR" evidence="2">
    <location>
        <begin position="399"/>
        <end position="520"/>
    </location>
</feature>
<dbReference type="AlphaFoldDB" id="A0AA85K1B3"/>
<proteinExistence type="predicted"/>
<dbReference type="Proteomes" id="UP000050795">
    <property type="component" value="Unassembled WGS sequence"/>
</dbReference>
<dbReference type="WBParaSite" id="TREG1_66810.3">
    <property type="protein sequence ID" value="TREG1_66810.3"/>
    <property type="gene ID" value="TREG1_66810"/>
</dbReference>
<dbReference type="SUPFAM" id="SSF52200">
    <property type="entry name" value="Toll/Interleukin receptor TIR domain"/>
    <property type="match status" value="1"/>
</dbReference>
<protein>
    <recommendedName>
        <fullName evidence="2">TIR domain-containing protein</fullName>
    </recommendedName>
</protein>
<reference evidence="3" key="1">
    <citation type="submission" date="2022-06" db="EMBL/GenBank/DDBJ databases">
        <authorList>
            <person name="Berger JAMES D."/>
            <person name="Berger JAMES D."/>
        </authorList>
    </citation>
    <scope>NUCLEOTIDE SEQUENCE [LARGE SCALE GENOMIC DNA]</scope>
</reference>
<dbReference type="WBParaSite" id="TREG1_66810.2">
    <property type="protein sequence ID" value="TREG1_66810.2"/>
    <property type="gene ID" value="TREG1_66810"/>
</dbReference>
<feature type="region of interest" description="Disordered" evidence="1">
    <location>
        <begin position="344"/>
        <end position="375"/>
    </location>
</feature>
<dbReference type="PANTHER" id="PTHR46270:SF2">
    <property type="entry name" value="TIR DOMAIN-CONTAINING PROTEIN"/>
    <property type="match status" value="1"/>
</dbReference>
<feature type="compositionally biased region" description="Acidic residues" evidence="1">
    <location>
        <begin position="344"/>
        <end position="358"/>
    </location>
</feature>
<evidence type="ECO:0000256" key="1">
    <source>
        <dbReference type="SAM" id="MobiDB-lite"/>
    </source>
</evidence>
<dbReference type="PANTHER" id="PTHR46270">
    <property type="entry name" value="ARMADILLO-TYPE FOLD-RELATED"/>
    <property type="match status" value="1"/>
</dbReference>
<evidence type="ECO:0000313" key="4">
    <source>
        <dbReference type="WBParaSite" id="TREG1_66810.1"/>
    </source>
</evidence>